<feature type="compositionally biased region" description="Low complexity" evidence="1">
    <location>
        <begin position="34"/>
        <end position="47"/>
    </location>
</feature>
<dbReference type="Proteomes" id="UP001266305">
    <property type="component" value="Unassembled WGS sequence"/>
</dbReference>
<sequence length="88" mass="9793">RVCARGSASAFPPAGAEHELPAPFERKRKEEKLGSNSSASGRWARGRGAAEQRRRLGDGGDPRLPPPPPAPDRPRRALRERRPHRREQ</sequence>
<protein>
    <submittedName>
        <fullName evidence="2">Uncharacterized protein</fullName>
    </submittedName>
</protein>
<feature type="compositionally biased region" description="Basic and acidic residues" evidence="1">
    <location>
        <begin position="16"/>
        <end position="33"/>
    </location>
</feature>
<organism evidence="2 3">
    <name type="scientific">Saguinus oedipus</name>
    <name type="common">Cotton-top tamarin</name>
    <name type="synonym">Oedipomidas oedipus</name>
    <dbReference type="NCBI Taxonomy" id="9490"/>
    <lineage>
        <taxon>Eukaryota</taxon>
        <taxon>Metazoa</taxon>
        <taxon>Chordata</taxon>
        <taxon>Craniata</taxon>
        <taxon>Vertebrata</taxon>
        <taxon>Euteleostomi</taxon>
        <taxon>Mammalia</taxon>
        <taxon>Eutheria</taxon>
        <taxon>Euarchontoglires</taxon>
        <taxon>Primates</taxon>
        <taxon>Haplorrhini</taxon>
        <taxon>Platyrrhini</taxon>
        <taxon>Cebidae</taxon>
        <taxon>Callitrichinae</taxon>
        <taxon>Saguinus</taxon>
    </lineage>
</organism>
<name>A0ABQ9UG91_SAGOE</name>
<gene>
    <name evidence="2" type="ORF">P7K49_027161</name>
</gene>
<feature type="compositionally biased region" description="Basic and acidic residues" evidence="1">
    <location>
        <begin position="48"/>
        <end position="61"/>
    </location>
</feature>
<evidence type="ECO:0000256" key="1">
    <source>
        <dbReference type="SAM" id="MobiDB-lite"/>
    </source>
</evidence>
<proteinExistence type="predicted"/>
<feature type="compositionally biased region" description="Basic residues" evidence="1">
    <location>
        <begin position="78"/>
        <end position="88"/>
    </location>
</feature>
<feature type="non-terminal residue" evidence="2">
    <location>
        <position position="88"/>
    </location>
</feature>
<evidence type="ECO:0000313" key="3">
    <source>
        <dbReference type="Proteomes" id="UP001266305"/>
    </source>
</evidence>
<feature type="region of interest" description="Disordered" evidence="1">
    <location>
        <begin position="1"/>
        <end position="88"/>
    </location>
</feature>
<accession>A0ABQ9UG91</accession>
<reference evidence="2 3" key="1">
    <citation type="submission" date="2023-05" db="EMBL/GenBank/DDBJ databases">
        <title>B98-5 Cell Line De Novo Hybrid Assembly: An Optical Mapping Approach.</title>
        <authorList>
            <person name="Kananen K."/>
            <person name="Auerbach J.A."/>
            <person name="Kautto E."/>
            <person name="Blachly J.S."/>
        </authorList>
    </citation>
    <scope>NUCLEOTIDE SEQUENCE [LARGE SCALE GENOMIC DNA]</scope>
    <source>
        <strain evidence="2">B95-8</strain>
        <tissue evidence="2">Cell line</tissue>
    </source>
</reference>
<evidence type="ECO:0000313" key="2">
    <source>
        <dbReference type="EMBL" id="KAK2095745.1"/>
    </source>
</evidence>
<dbReference type="EMBL" id="JASSZA010000013">
    <property type="protein sequence ID" value="KAK2095745.1"/>
    <property type="molecule type" value="Genomic_DNA"/>
</dbReference>
<keyword evidence="3" id="KW-1185">Reference proteome</keyword>
<comment type="caution">
    <text evidence="2">The sequence shown here is derived from an EMBL/GenBank/DDBJ whole genome shotgun (WGS) entry which is preliminary data.</text>
</comment>
<feature type="non-terminal residue" evidence="2">
    <location>
        <position position="1"/>
    </location>
</feature>